<sequence>MAHFHADNLSRLEDVESLLLTAQAIAARLSDEELDEAKRCIRHALEEVRNAKSTLALR</sequence>
<name>A0ABS0SAB4_9HYPH</name>
<gene>
    <name evidence="1" type="ORF">IOD40_05910</name>
</gene>
<organism evidence="1 2">
    <name type="scientific">Aquamicrobium zhengzhouense</name>
    <dbReference type="NCBI Taxonomy" id="2781738"/>
    <lineage>
        <taxon>Bacteria</taxon>
        <taxon>Pseudomonadati</taxon>
        <taxon>Pseudomonadota</taxon>
        <taxon>Alphaproteobacteria</taxon>
        <taxon>Hyphomicrobiales</taxon>
        <taxon>Phyllobacteriaceae</taxon>
        <taxon>Aquamicrobium</taxon>
    </lineage>
</organism>
<evidence type="ECO:0000313" key="1">
    <source>
        <dbReference type="EMBL" id="MBI1620197.1"/>
    </source>
</evidence>
<protein>
    <submittedName>
        <fullName evidence="1">Uncharacterized protein</fullName>
    </submittedName>
</protein>
<reference evidence="1 2" key="1">
    <citation type="submission" date="2020-10" db="EMBL/GenBank/DDBJ databases">
        <title>Aquamicrobium zhengzhouensis sp. nov., a exopolysaccharide producing bacterium isolated from farmland soil.</title>
        <authorList>
            <person name="Wang X."/>
        </authorList>
    </citation>
    <scope>NUCLEOTIDE SEQUENCE [LARGE SCALE GENOMIC DNA]</scope>
    <source>
        <strain evidence="2">cd-1</strain>
    </source>
</reference>
<dbReference type="EMBL" id="JADGMQ010000002">
    <property type="protein sequence ID" value="MBI1620197.1"/>
    <property type="molecule type" value="Genomic_DNA"/>
</dbReference>
<comment type="caution">
    <text evidence="1">The sequence shown here is derived from an EMBL/GenBank/DDBJ whole genome shotgun (WGS) entry which is preliminary data.</text>
</comment>
<proteinExistence type="predicted"/>
<dbReference type="Proteomes" id="UP000601789">
    <property type="component" value="Unassembled WGS sequence"/>
</dbReference>
<accession>A0ABS0SAB4</accession>
<dbReference type="RefSeq" id="WP_198475255.1">
    <property type="nucleotide sequence ID" value="NZ_JADGMQ010000002.1"/>
</dbReference>
<keyword evidence="2" id="KW-1185">Reference proteome</keyword>
<evidence type="ECO:0000313" key="2">
    <source>
        <dbReference type="Proteomes" id="UP000601789"/>
    </source>
</evidence>